<evidence type="ECO:0000313" key="2">
    <source>
        <dbReference type="Proteomes" id="UP000324897"/>
    </source>
</evidence>
<dbReference type="Gramene" id="TVU38040">
    <property type="protein sequence ID" value="TVU38040"/>
    <property type="gene ID" value="EJB05_11387"/>
</dbReference>
<proteinExistence type="predicted"/>
<dbReference type="AlphaFoldDB" id="A0A5J9VSE5"/>
<dbReference type="EMBL" id="RWGY01000007">
    <property type="protein sequence ID" value="TVU38040.1"/>
    <property type="molecule type" value="Genomic_DNA"/>
</dbReference>
<dbReference type="Proteomes" id="UP000324897">
    <property type="component" value="Chromosome 4"/>
</dbReference>
<evidence type="ECO:0000313" key="1">
    <source>
        <dbReference type="EMBL" id="TVU38040.1"/>
    </source>
</evidence>
<feature type="non-terminal residue" evidence="1">
    <location>
        <position position="1"/>
    </location>
</feature>
<protein>
    <submittedName>
        <fullName evidence="1">Uncharacterized protein</fullName>
    </submittedName>
</protein>
<accession>A0A5J9VSE5</accession>
<keyword evidence="2" id="KW-1185">Reference proteome</keyword>
<gene>
    <name evidence="1" type="ORF">EJB05_11387</name>
</gene>
<organism evidence="1 2">
    <name type="scientific">Eragrostis curvula</name>
    <name type="common">weeping love grass</name>
    <dbReference type="NCBI Taxonomy" id="38414"/>
    <lineage>
        <taxon>Eukaryota</taxon>
        <taxon>Viridiplantae</taxon>
        <taxon>Streptophyta</taxon>
        <taxon>Embryophyta</taxon>
        <taxon>Tracheophyta</taxon>
        <taxon>Spermatophyta</taxon>
        <taxon>Magnoliopsida</taxon>
        <taxon>Liliopsida</taxon>
        <taxon>Poales</taxon>
        <taxon>Poaceae</taxon>
        <taxon>PACMAD clade</taxon>
        <taxon>Chloridoideae</taxon>
        <taxon>Eragrostideae</taxon>
        <taxon>Eragrostidinae</taxon>
        <taxon>Eragrostis</taxon>
    </lineage>
</organism>
<comment type="caution">
    <text evidence="1">The sequence shown here is derived from an EMBL/GenBank/DDBJ whole genome shotgun (WGS) entry which is preliminary data.</text>
</comment>
<name>A0A5J9VSE5_9POAL</name>
<reference evidence="1 2" key="1">
    <citation type="journal article" date="2019" name="Sci. Rep.">
        <title>A high-quality genome of Eragrostis curvula grass provides insights into Poaceae evolution and supports new strategies to enhance forage quality.</title>
        <authorList>
            <person name="Carballo J."/>
            <person name="Santos B.A.C.M."/>
            <person name="Zappacosta D."/>
            <person name="Garbus I."/>
            <person name="Selva J.P."/>
            <person name="Gallo C.A."/>
            <person name="Diaz A."/>
            <person name="Albertini E."/>
            <person name="Caccamo M."/>
            <person name="Echenique V."/>
        </authorList>
    </citation>
    <scope>NUCLEOTIDE SEQUENCE [LARGE SCALE GENOMIC DNA]</scope>
    <source>
        <strain evidence="2">cv. Victoria</strain>
        <tissue evidence="1">Leaf</tissue>
    </source>
</reference>
<sequence>MALTPAVVLRRAAGVALGVACAFFLLWPSAAPVAMARDEGAWSGWFADIPRCEGGRVRGLRDRCTWRIQTKIVGGAELYADRA</sequence>